<keyword evidence="1" id="KW-1133">Transmembrane helix</keyword>
<accession>A0A4R5UXC1</accession>
<keyword evidence="1" id="KW-0812">Transmembrane</keyword>
<dbReference type="OrthoDB" id="7851333at2"/>
<comment type="caution">
    <text evidence="2">The sequence shown here is derived from an EMBL/GenBank/DDBJ whole genome shotgun (WGS) entry which is preliminary data.</text>
</comment>
<reference evidence="2 3" key="1">
    <citation type="submission" date="2019-03" db="EMBL/GenBank/DDBJ databases">
        <title>Ruegeria lutea sp. nov., a novel strain, isolated from marine sediment, the Masan Bay, South Korea.</title>
        <authorList>
            <person name="Kim J."/>
            <person name="Kim D.-Y."/>
            <person name="Lee S.-S."/>
        </authorList>
    </citation>
    <scope>NUCLEOTIDE SEQUENCE [LARGE SCALE GENOMIC DNA]</scope>
    <source>
        <strain evidence="2 3">318-1</strain>
    </source>
</reference>
<dbReference type="Proteomes" id="UP000295301">
    <property type="component" value="Unassembled WGS sequence"/>
</dbReference>
<organism evidence="2 3">
    <name type="scientific">Antarcticimicrobium luteum</name>
    <dbReference type="NCBI Taxonomy" id="2547397"/>
    <lineage>
        <taxon>Bacteria</taxon>
        <taxon>Pseudomonadati</taxon>
        <taxon>Pseudomonadota</taxon>
        <taxon>Alphaproteobacteria</taxon>
        <taxon>Rhodobacterales</taxon>
        <taxon>Paracoccaceae</taxon>
        <taxon>Antarcticimicrobium</taxon>
    </lineage>
</organism>
<dbReference type="RefSeq" id="WP_133360774.1">
    <property type="nucleotide sequence ID" value="NZ_SMUV01000071.1"/>
</dbReference>
<protein>
    <submittedName>
        <fullName evidence="2">Uncharacterized protein</fullName>
    </submittedName>
</protein>
<sequence>MSFIRPEARAALHRWREALTGAALVALGLYWALVTGGLLGWIGWLLIPAGAGIAVIGVQRARFRATGPGRGQGPGVVLVDEGEITYMGPLSGGSVSVPDLERLVLDPSARPAHWVLEEPGRPILHIPVNAEGASALFDVFAALPGLRTERMLAELNRGGAHAVVIWERRPLRPAHQRLH</sequence>
<evidence type="ECO:0000313" key="2">
    <source>
        <dbReference type="EMBL" id="TDK43775.1"/>
    </source>
</evidence>
<dbReference type="AlphaFoldDB" id="A0A4R5UXC1"/>
<keyword evidence="1" id="KW-0472">Membrane</keyword>
<gene>
    <name evidence="2" type="ORF">E1832_15975</name>
</gene>
<proteinExistence type="predicted"/>
<keyword evidence="3" id="KW-1185">Reference proteome</keyword>
<feature type="transmembrane region" description="Helical" evidence="1">
    <location>
        <begin position="39"/>
        <end position="58"/>
    </location>
</feature>
<name>A0A4R5UXC1_9RHOB</name>
<dbReference type="EMBL" id="SMUV01000071">
    <property type="protein sequence ID" value="TDK43775.1"/>
    <property type="molecule type" value="Genomic_DNA"/>
</dbReference>
<evidence type="ECO:0000313" key="3">
    <source>
        <dbReference type="Proteomes" id="UP000295301"/>
    </source>
</evidence>
<evidence type="ECO:0000256" key="1">
    <source>
        <dbReference type="SAM" id="Phobius"/>
    </source>
</evidence>
<feature type="transmembrane region" description="Helical" evidence="1">
    <location>
        <begin position="15"/>
        <end position="33"/>
    </location>
</feature>